<dbReference type="GO" id="GO:0003677">
    <property type="term" value="F:DNA binding"/>
    <property type="evidence" value="ECO:0007669"/>
    <property type="project" value="InterPro"/>
</dbReference>
<proteinExistence type="predicted"/>
<dbReference type="OrthoDB" id="7375950at2"/>
<dbReference type="Gene3D" id="3.40.91.20">
    <property type="match status" value="1"/>
</dbReference>
<evidence type="ECO:0008006" key="3">
    <source>
        <dbReference type="Google" id="ProtNLM"/>
    </source>
</evidence>
<comment type="caution">
    <text evidence="1">The sequence shown here is derived from an EMBL/GenBank/DDBJ whole genome shotgun (WGS) entry which is preliminary data.</text>
</comment>
<protein>
    <recommendedName>
        <fullName evidence="3">Restriction endonuclease</fullName>
    </recommendedName>
</protein>
<organism evidence="1 2">
    <name type="scientific">Cognatiluteimonas weifangensis</name>
    <dbReference type="NCBI Taxonomy" id="2303539"/>
    <lineage>
        <taxon>Bacteria</taxon>
        <taxon>Pseudomonadati</taxon>
        <taxon>Pseudomonadota</taxon>
        <taxon>Gammaproteobacteria</taxon>
        <taxon>Lysobacterales</taxon>
        <taxon>Lysobacteraceae</taxon>
        <taxon>Cognatiluteimonas</taxon>
    </lineage>
</organism>
<reference evidence="1 2" key="1">
    <citation type="submission" date="2018-08" db="EMBL/GenBank/DDBJ databases">
        <title>Lysobacter weifangensis sp. nov., a new member of the family 'Xanthomonadaceae', isolated from soil in a farmland.</title>
        <authorList>
            <person name="Zhao H."/>
        </authorList>
    </citation>
    <scope>NUCLEOTIDE SEQUENCE [LARGE SCALE GENOMIC DNA]</scope>
    <source>
        <strain evidence="1 2">WF-2</strain>
    </source>
</reference>
<sequence>MNFTVYDHCGGLAAVPTASRHEIERAIHSCSITPARGKAREIGSTIVAGLVKHGWSGKVKLARDSKITITSSKNSIGLCLQTGNMARLYADLLKLQQMFLNKAIKAGVMVVPTRTAAKCLGDNIAHANRLQSELEIFRAVIHMPLIVLAID</sequence>
<evidence type="ECO:0000313" key="2">
    <source>
        <dbReference type="Proteomes" id="UP000262917"/>
    </source>
</evidence>
<dbReference type="Proteomes" id="UP000262917">
    <property type="component" value="Unassembled WGS sequence"/>
</dbReference>
<dbReference type="Pfam" id="PF09195">
    <property type="entry name" value="Endonuc-BglII"/>
    <property type="match status" value="1"/>
</dbReference>
<evidence type="ECO:0000313" key="1">
    <source>
        <dbReference type="EMBL" id="RFP61568.1"/>
    </source>
</evidence>
<dbReference type="InterPro" id="IPR015278">
    <property type="entry name" value="BglII-like"/>
</dbReference>
<dbReference type="GO" id="GO:0009307">
    <property type="term" value="P:DNA restriction-modification system"/>
    <property type="evidence" value="ECO:0007669"/>
    <property type="project" value="InterPro"/>
</dbReference>
<dbReference type="AlphaFoldDB" id="A0A372DPR1"/>
<dbReference type="GO" id="GO:0009036">
    <property type="term" value="F:type II site-specific deoxyribonuclease activity"/>
    <property type="evidence" value="ECO:0007669"/>
    <property type="project" value="InterPro"/>
</dbReference>
<name>A0A372DPR1_9GAMM</name>
<accession>A0A372DPR1</accession>
<dbReference type="SUPFAM" id="SSF52980">
    <property type="entry name" value="Restriction endonuclease-like"/>
    <property type="match status" value="1"/>
</dbReference>
<dbReference type="RefSeq" id="WP_117201992.1">
    <property type="nucleotide sequence ID" value="NZ_JBHTBK010000004.1"/>
</dbReference>
<gene>
    <name evidence="1" type="ORF">D0Y53_04460</name>
</gene>
<keyword evidence="2" id="KW-1185">Reference proteome</keyword>
<dbReference type="InterPro" id="IPR011338">
    <property type="entry name" value="BamHI/BglII/BstY"/>
</dbReference>
<dbReference type="EMBL" id="QVPD01000003">
    <property type="protein sequence ID" value="RFP61568.1"/>
    <property type="molecule type" value="Genomic_DNA"/>
</dbReference>
<dbReference type="GO" id="GO:0000287">
    <property type="term" value="F:magnesium ion binding"/>
    <property type="evidence" value="ECO:0007669"/>
    <property type="project" value="InterPro"/>
</dbReference>
<dbReference type="InterPro" id="IPR011335">
    <property type="entry name" value="Restrct_endonuc-II-like"/>
</dbReference>